<feature type="domain" description="Mechanosensitive ion channel MscS C-terminal" evidence="9">
    <location>
        <begin position="249"/>
        <end position="333"/>
    </location>
</feature>
<dbReference type="SUPFAM" id="SSF82861">
    <property type="entry name" value="Mechanosensitive channel protein MscS (YggB), transmembrane region"/>
    <property type="match status" value="1"/>
</dbReference>
<evidence type="ECO:0000256" key="6">
    <source>
        <dbReference type="ARBA" id="ARBA00023136"/>
    </source>
</evidence>
<name>A0A644WHU4_9ZZZZ</name>
<dbReference type="SUPFAM" id="SSF82689">
    <property type="entry name" value="Mechanosensitive channel protein MscS (YggB), C-terminal domain"/>
    <property type="match status" value="1"/>
</dbReference>
<evidence type="ECO:0000259" key="8">
    <source>
        <dbReference type="Pfam" id="PF00924"/>
    </source>
</evidence>
<comment type="similarity">
    <text evidence="2">Belongs to the MscS (TC 1.A.23) family.</text>
</comment>
<dbReference type="Pfam" id="PF21082">
    <property type="entry name" value="MS_channel_3rd"/>
    <property type="match status" value="1"/>
</dbReference>
<protein>
    <recommendedName>
        <fullName evidence="12">Small-conductance mechanosensitive channel</fullName>
    </recommendedName>
</protein>
<gene>
    <name evidence="11" type="ORF">SDC9_49713</name>
</gene>
<feature type="transmembrane region" description="Helical" evidence="7">
    <location>
        <begin position="93"/>
        <end position="115"/>
    </location>
</feature>
<dbReference type="InterPro" id="IPR011014">
    <property type="entry name" value="MscS_channel_TM-2"/>
</dbReference>
<dbReference type="InterPro" id="IPR006685">
    <property type="entry name" value="MscS_channel_2nd"/>
</dbReference>
<dbReference type="Gene3D" id="3.30.70.100">
    <property type="match status" value="1"/>
</dbReference>
<feature type="domain" description="Mechanosensitive ion channel MscS" evidence="8">
    <location>
        <begin position="178"/>
        <end position="242"/>
    </location>
</feature>
<dbReference type="EMBL" id="VSSQ01000954">
    <property type="protein sequence ID" value="MPM03446.1"/>
    <property type="molecule type" value="Genomic_DNA"/>
</dbReference>
<keyword evidence="4 7" id="KW-0812">Transmembrane</keyword>
<evidence type="ECO:0000256" key="5">
    <source>
        <dbReference type="ARBA" id="ARBA00022989"/>
    </source>
</evidence>
<dbReference type="SUPFAM" id="SSF50182">
    <property type="entry name" value="Sm-like ribonucleoproteins"/>
    <property type="match status" value="1"/>
</dbReference>
<evidence type="ECO:0000256" key="2">
    <source>
        <dbReference type="ARBA" id="ARBA00008017"/>
    </source>
</evidence>
<comment type="caution">
    <text evidence="11">The sequence shown here is derived from an EMBL/GenBank/DDBJ whole genome shotgun (WGS) entry which is preliminary data.</text>
</comment>
<accession>A0A644WHU4</accession>
<dbReference type="InterPro" id="IPR049142">
    <property type="entry name" value="MS_channel_1st"/>
</dbReference>
<feature type="domain" description="Mechanosensitive ion channel transmembrane helices 2/3" evidence="10">
    <location>
        <begin position="134"/>
        <end position="175"/>
    </location>
</feature>
<dbReference type="InterPro" id="IPR023408">
    <property type="entry name" value="MscS_beta-dom_sf"/>
</dbReference>
<dbReference type="GO" id="GO:0055085">
    <property type="term" value="P:transmembrane transport"/>
    <property type="evidence" value="ECO:0007669"/>
    <property type="project" value="InterPro"/>
</dbReference>
<evidence type="ECO:0000259" key="10">
    <source>
        <dbReference type="Pfam" id="PF21088"/>
    </source>
</evidence>
<dbReference type="Gene3D" id="2.30.30.60">
    <property type="match status" value="1"/>
</dbReference>
<dbReference type="InterPro" id="IPR010920">
    <property type="entry name" value="LSM_dom_sf"/>
</dbReference>
<dbReference type="Gene3D" id="1.10.287.1260">
    <property type="match status" value="1"/>
</dbReference>
<dbReference type="Pfam" id="PF21088">
    <property type="entry name" value="MS_channel_1st"/>
    <property type="match status" value="1"/>
</dbReference>
<feature type="transmembrane region" description="Helical" evidence="7">
    <location>
        <begin position="127"/>
        <end position="149"/>
    </location>
</feature>
<evidence type="ECO:0000256" key="7">
    <source>
        <dbReference type="SAM" id="Phobius"/>
    </source>
</evidence>
<dbReference type="Pfam" id="PF00924">
    <property type="entry name" value="MS_channel_2nd"/>
    <property type="match status" value="1"/>
</dbReference>
<dbReference type="PANTHER" id="PTHR30566">
    <property type="entry name" value="YNAI-RELATED MECHANOSENSITIVE ION CHANNEL"/>
    <property type="match status" value="1"/>
</dbReference>
<dbReference type="InterPro" id="IPR049278">
    <property type="entry name" value="MS_channel_C"/>
</dbReference>
<dbReference type="GO" id="GO:0005886">
    <property type="term" value="C:plasma membrane"/>
    <property type="evidence" value="ECO:0007669"/>
    <property type="project" value="UniProtKB-SubCell"/>
</dbReference>
<evidence type="ECO:0000256" key="1">
    <source>
        <dbReference type="ARBA" id="ARBA00004651"/>
    </source>
</evidence>
<sequence length="354" mass="39411">MEFLNLKYFDNTILDYLIFIAALVVSAVLIHYLGRLIVRTVAARCEKTNVLYGDAIIAAIKRYLLPIAYFTAFTFCTRILTLGGGLKTAVGTISTLFAIVLGAIFLTSMAAFFFERLRRGRDESASIAVKWLGTIAKMVIWIIALILFLDNIGVKITSLVTGLGIGGVAIAFAAQSALSDLFCFFTIFFDKPFEIGDFIIAGEQMGTVEHIGVKTTRLRALSGEQLVFSNSDLTGSRIRNYKSMQQRRVVFTLGLTYDTPVETLRRIPGVVKEIVEGEQDTQFGRAHFASYGAYSLNYEIVYFVLSSDYDKYMDVNEQINLKIKEAFERIGARFAFPTQSLVWEGGAPAVTDKR</sequence>
<evidence type="ECO:0000313" key="11">
    <source>
        <dbReference type="EMBL" id="MPM03446.1"/>
    </source>
</evidence>
<keyword evidence="5 7" id="KW-1133">Transmembrane helix</keyword>
<evidence type="ECO:0000256" key="3">
    <source>
        <dbReference type="ARBA" id="ARBA00022475"/>
    </source>
</evidence>
<comment type="subcellular location">
    <subcellularLocation>
        <location evidence="1">Cell membrane</location>
        <topology evidence="1">Multi-pass membrane protein</topology>
    </subcellularLocation>
</comment>
<dbReference type="AlphaFoldDB" id="A0A644WHU4"/>
<organism evidence="11">
    <name type="scientific">bioreactor metagenome</name>
    <dbReference type="NCBI Taxonomy" id="1076179"/>
    <lineage>
        <taxon>unclassified sequences</taxon>
        <taxon>metagenomes</taxon>
        <taxon>ecological metagenomes</taxon>
    </lineage>
</organism>
<keyword evidence="3" id="KW-1003">Cell membrane</keyword>
<feature type="transmembrane region" description="Helical" evidence="7">
    <location>
        <begin position="63"/>
        <end position="81"/>
    </location>
</feature>
<feature type="transmembrane region" description="Helical" evidence="7">
    <location>
        <begin position="13"/>
        <end position="34"/>
    </location>
</feature>
<dbReference type="PANTHER" id="PTHR30566:SF25">
    <property type="entry name" value="INNER MEMBRANE PROTEIN"/>
    <property type="match status" value="1"/>
</dbReference>
<reference evidence="11" key="1">
    <citation type="submission" date="2019-08" db="EMBL/GenBank/DDBJ databases">
        <authorList>
            <person name="Kucharzyk K."/>
            <person name="Murdoch R.W."/>
            <person name="Higgins S."/>
            <person name="Loffler F."/>
        </authorList>
    </citation>
    <scope>NUCLEOTIDE SEQUENCE</scope>
</reference>
<evidence type="ECO:0000259" key="9">
    <source>
        <dbReference type="Pfam" id="PF21082"/>
    </source>
</evidence>
<proteinExistence type="inferred from homology"/>
<evidence type="ECO:0000256" key="4">
    <source>
        <dbReference type="ARBA" id="ARBA00022692"/>
    </source>
</evidence>
<keyword evidence="6 7" id="KW-0472">Membrane</keyword>
<evidence type="ECO:0008006" key="12">
    <source>
        <dbReference type="Google" id="ProtNLM"/>
    </source>
</evidence>
<dbReference type="InterPro" id="IPR011066">
    <property type="entry name" value="MscS_channel_C_sf"/>
</dbReference>